<accession>A0A833TQR6</accession>
<feature type="compositionally biased region" description="Polar residues" evidence="7">
    <location>
        <begin position="579"/>
        <end position="589"/>
    </location>
</feature>
<evidence type="ECO:0000313" key="10">
    <source>
        <dbReference type="Proteomes" id="UP000619265"/>
    </source>
</evidence>
<dbReference type="PANTHER" id="PTHR33304">
    <property type="match status" value="1"/>
</dbReference>
<dbReference type="EMBL" id="LIHL02000013">
    <property type="protein sequence ID" value="KAF5450617.1"/>
    <property type="molecule type" value="Genomic_DNA"/>
</dbReference>
<feature type="region of interest" description="Disordered" evidence="7">
    <location>
        <begin position="445"/>
        <end position="660"/>
    </location>
</feature>
<keyword evidence="1" id="KW-0479">Metal-binding</keyword>
<keyword evidence="2 6" id="KW-0863">Zinc-finger</keyword>
<dbReference type="Gramene" id="Jr13_25270_p1">
    <property type="protein sequence ID" value="cds.Jr13_25270_p1"/>
    <property type="gene ID" value="Jr13_25270"/>
</dbReference>
<dbReference type="PANTHER" id="PTHR33304:SF9">
    <property type="entry name" value="RING_FYVE_PHD ZINC FINGER SUPERFAMILY PROTEIN"/>
    <property type="match status" value="1"/>
</dbReference>
<feature type="compositionally biased region" description="Basic and acidic residues" evidence="7">
    <location>
        <begin position="353"/>
        <end position="366"/>
    </location>
</feature>
<dbReference type="GO" id="GO:0008270">
    <property type="term" value="F:zinc ion binding"/>
    <property type="evidence" value="ECO:0007669"/>
    <property type="project" value="UniProtKB-KW"/>
</dbReference>
<reference evidence="9" key="1">
    <citation type="submission" date="2015-10" db="EMBL/GenBank/DDBJ databases">
        <authorList>
            <person name="Martinez-Garcia P.J."/>
            <person name="Crepeau M.W."/>
            <person name="Puiu D."/>
            <person name="Gonzalez-Ibeas D."/>
            <person name="Whalen J."/>
            <person name="Stevens K."/>
            <person name="Paul R."/>
            <person name="Butterfield T."/>
            <person name="Britton M."/>
            <person name="Reagan R."/>
            <person name="Chakraborty S."/>
            <person name="Walawage S.L."/>
            <person name="Vasquez-Gross H.A."/>
            <person name="Cardeno C."/>
            <person name="Famula R."/>
            <person name="Pratt K."/>
            <person name="Kuruganti S."/>
            <person name="Aradhya M.K."/>
            <person name="Leslie C.A."/>
            <person name="Dandekar A.M."/>
            <person name="Salzberg S.L."/>
            <person name="Wegrzyn J.L."/>
            <person name="Langley C.H."/>
            <person name="Neale D.B."/>
        </authorList>
    </citation>
    <scope>NUCLEOTIDE SEQUENCE</scope>
    <source>
        <tissue evidence="9">Leaves</tissue>
    </source>
</reference>
<dbReference type="InterPro" id="IPR001965">
    <property type="entry name" value="Znf_PHD"/>
</dbReference>
<name>A0A833TQR6_JUGRE</name>
<dbReference type="InterPro" id="IPR011011">
    <property type="entry name" value="Znf_FYVE_PHD"/>
</dbReference>
<dbReference type="Gene3D" id="3.30.40.10">
    <property type="entry name" value="Zinc/RING finger domain, C3HC4 (zinc finger)"/>
    <property type="match status" value="1"/>
</dbReference>
<organism evidence="9 10">
    <name type="scientific">Juglans regia</name>
    <name type="common">English walnut</name>
    <dbReference type="NCBI Taxonomy" id="51240"/>
    <lineage>
        <taxon>Eukaryota</taxon>
        <taxon>Viridiplantae</taxon>
        <taxon>Streptophyta</taxon>
        <taxon>Embryophyta</taxon>
        <taxon>Tracheophyta</taxon>
        <taxon>Spermatophyta</taxon>
        <taxon>Magnoliopsida</taxon>
        <taxon>eudicotyledons</taxon>
        <taxon>Gunneridae</taxon>
        <taxon>Pentapetalae</taxon>
        <taxon>rosids</taxon>
        <taxon>fabids</taxon>
        <taxon>Fagales</taxon>
        <taxon>Juglandaceae</taxon>
        <taxon>Juglans</taxon>
    </lineage>
</organism>
<dbReference type="SMART" id="SM00249">
    <property type="entry name" value="PHD"/>
    <property type="match status" value="1"/>
</dbReference>
<proteinExistence type="predicted"/>
<reference evidence="9" key="2">
    <citation type="submission" date="2020-03" db="EMBL/GenBank/DDBJ databases">
        <title>Walnut 2.0.</title>
        <authorList>
            <person name="Marrano A."/>
            <person name="Britton M."/>
            <person name="Zimin A.V."/>
            <person name="Zaini P.A."/>
            <person name="Workman R."/>
            <person name="Puiu D."/>
            <person name="Bianco L."/>
            <person name="Allen B.J."/>
            <person name="Troggio M."/>
            <person name="Leslie C.A."/>
            <person name="Timp W."/>
            <person name="Dendekar A."/>
            <person name="Salzberg S.L."/>
            <person name="Neale D.B."/>
        </authorList>
    </citation>
    <scope>NUCLEOTIDE SEQUENCE</scope>
    <source>
        <tissue evidence="9">Leaves</tissue>
    </source>
</reference>
<dbReference type="InterPro" id="IPR049914">
    <property type="entry name" value="PHD1-3/5-6"/>
</dbReference>
<feature type="compositionally biased region" description="Low complexity" evidence="7">
    <location>
        <begin position="631"/>
        <end position="640"/>
    </location>
</feature>
<sequence>MAERSERTVEELYNATESIAELEITPVLKGSYRMQGPVDDTDHDIEKNTVSSRSETKFGKCSLSKKVPMRGESGTCNVCSAPCSSCMHLNQALMGSKTEEFSDESCRGNVASQYSFNESGPLSSLKSRASDSLQHTTSETSNVLSVNSGHDSFSENADSKSTLRSSVISYASEDLEILPKLTSGERISEDQPSFKPQCVLDQRTFSNKYKEIKAVEGHDDNIACVSRPKDASVEFSNHKRNINSSAASVSTLDPEGSWKGTQFNKLASSEIPSSKDADASSTLPKDKALECSTELINSTKEAASDIVSVQKCFAHKGNLIGGNSEASMKTYPKSEAQTEKDHGNPPGETLKSLGKDERNDSSKELVELPVMHEPPLRSVSGNESDESDIVEQDVKVCDICGDAGREDLLAICSRCSDGAEHTYCMRKMLRKVPEGDWLCEECKSAEEDSENQKQGSEIEGKRTEKVSSSTHVSGKRCAENMEVASAKRQELETGTGSPKPSSPSRIVTGSPKPSSPSRIVTGSPKPSPSRIVTGSPKPSSPSRIVTGSPKPSSPSRLVTGSPKPSSPSRIVTELPKPSSPSTVVALSRDSSFKSLDKGKTKSAYQTPFRNQSSNDIPETVRSPMTGPRLQTSKAGASSTSGMGGSTAEQKLNQVSSKDEPVATHSLNAEKSSNNAEGIVQDGLHWSQEITNQHEKTRESASIRSATRPTAASASKGVVCQKCKEIGHVGEFCTVSIPQASGTDISAARSSREEMHEGNKLKAAIHAALLRRPEFYRKKRVLDQSDDLSISNADLNYEIASHDQMLVSNKLKDAMSTEGSSEGPAILGSSTSESSKQTTVNSLKQFGLHPIDVFSSKVGDSCSNAVSVGKPTIRHFPCQASTVLLKKSVIPEHEFIWQGGFELHRGGKLPEFCGGFQAHLSTYASPKVLEVVNKFSPKISLHEVSRLSTWPSQFYESGANEDNIALYFFAKDNESFERNYKSLLDNMVKNDSALKGNFDGVELLIFPSNQLPEKSQRWNTLFFLWGVFRGKRVNCTDLSKKLQIPSLNEVLLNKDIPPAVMTLSENLCSERCIDEELLACDRSCNVVPTSNAPDQPCATVRGDCENNVTSLEQTRPGYQENLEQQDSRPYRESISKIRTSIVQSSQEMKPSSPSLKEQCLPERLDAQIKTSRHAFGKSGSNSGEKILKHRDDSSDRENTLSSRNFPAGNECCVLRVAENKIQGRMNEVLDQVKVERELKEDAGYVDRETLLERDLTNHRKRPYLDLSETAPHTSTGTSQIMPWNEASSMSIYGESGGKRLKTGFSVMFGHSDSRGRHSANGNFASQVIDPGPCSSFEKKFDEVCDEKVILEDLGTHEKYLFPVDSHRVKDFGLGENSVPGEKHTWDDDEVPNLELALGAETKPATKGMLPFFVGAVGKKNNQNMPPDAATREEDDGVSASLSLSLSFPFPDKEQTVKPVLKAEQLLPERQNLNNSLLFFGGYRNK</sequence>
<dbReference type="Proteomes" id="UP000619265">
    <property type="component" value="Unassembled WGS sequence"/>
</dbReference>
<comment type="caution">
    <text evidence="9">The sequence shown here is derived from an EMBL/GenBank/DDBJ whole genome shotgun (WGS) entry which is preliminary data.</text>
</comment>
<evidence type="ECO:0000256" key="4">
    <source>
        <dbReference type="ARBA" id="ARBA00023015"/>
    </source>
</evidence>
<dbReference type="InterPro" id="IPR019787">
    <property type="entry name" value="Znf_PHD-finger"/>
</dbReference>
<feature type="compositionally biased region" description="Basic and acidic residues" evidence="7">
    <location>
        <begin position="456"/>
        <end position="465"/>
    </location>
</feature>
<dbReference type="InterPro" id="IPR013083">
    <property type="entry name" value="Znf_RING/FYVE/PHD"/>
</dbReference>
<dbReference type="SUPFAM" id="SSF57903">
    <property type="entry name" value="FYVE/PHD zinc finger"/>
    <property type="match status" value="1"/>
</dbReference>
<protein>
    <recommendedName>
        <fullName evidence="8">PHD-type domain-containing protein</fullName>
    </recommendedName>
</protein>
<keyword evidence="4" id="KW-0805">Transcription regulation</keyword>
<feature type="region of interest" description="Disordered" evidence="7">
    <location>
        <begin position="1171"/>
        <end position="1203"/>
    </location>
</feature>
<dbReference type="GO" id="GO:0034244">
    <property type="term" value="P:negative regulation of transcription elongation by RNA polymerase II"/>
    <property type="evidence" value="ECO:0007669"/>
    <property type="project" value="InterPro"/>
</dbReference>
<evidence type="ECO:0000256" key="3">
    <source>
        <dbReference type="ARBA" id="ARBA00022833"/>
    </source>
</evidence>
<dbReference type="InterPro" id="IPR056280">
    <property type="entry name" value="AIPP2-like_SPOC"/>
</dbReference>
<feature type="region of interest" description="Disordered" evidence="7">
    <location>
        <begin position="812"/>
        <end position="833"/>
    </location>
</feature>
<feature type="compositionally biased region" description="Polar residues" evidence="7">
    <location>
        <begin position="505"/>
        <end position="520"/>
    </location>
</feature>
<evidence type="ECO:0000256" key="1">
    <source>
        <dbReference type="ARBA" id="ARBA00022723"/>
    </source>
</evidence>
<dbReference type="GO" id="GO:0140566">
    <property type="term" value="F:histone reader activity"/>
    <property type="evidence" value="ECO:0007669"/>
    <property type="project" value="InterPro"/>
</dbReference>
<dbReference type="Pfam" id="PF23121">
    <property type="entry name" value="SPOC_AIPP2"/>
    <property type="match status" value="1"/>
</dbReference>
<feature type="compositionally biased region" description="Basic and acidic residues" evidence="7">
    <location>
        <begin position="590"/>
        <end position="599"/>
    </location>
</feature>
<feature type="region of interest" description="Disordered" evidence="7">
    <location>
        <begin position="323"/>
        <end position="387"/>
    </location>
</feature>
<keyword evidence="3" id="KW-0862">Zinc</keyword>
<feature type="domain" description="PHD-type" evidence="8">
    <location>
        <begin position="394"/>
        <end position="445"/>
    </location>
</feature>
<feature type="region of interest" description="Disordered" evidence="7">
    <location>
        <begin position="243"/>
        <end position="286"/>
    </location>
</feature>
<evidence type="ECO:0000256" key="2">
    <source>
        <dbReference type="ARBA" id="ARBA00022771"/>
    </source>
</evidence>
<evidence type="ECO:0000259" key="8">
    <source>
        <dbReference type="PROSITE" id="PS50016"/>
    </source>
</evidence>
<evidence type="ECO:0000256" key="6">
    <source>
        <dbReference type="PROSITE-ProRule" id="PRU00146"/>
    </source>
</evidence>
<evidence type="ECO:0000313" key="9">
    <source>
        <dbReference type="EMBL" id="KAF5450617.1"/>
    </source>
</evidence>
<evidence type="ECO:0000256" key="5">
    <source>
        <dbReference type="ARBA" id="ARBA00023163"/>
    </source>
</evidence>
<feature type="compositionally biased region" description="Polar residues" evidence="7">
    <location>
        <begin position="530"/>
        <end position="569"/>
    </location>
</feature>
<feature type="compositionally biased region" description="Basic and acidic residues" evidence="7">
    <location>
        <begin position="273"/>
        <end position="286"/>
    </location>
</feature>
<evidence type="ECO:0000256" key="7">
    <source>
        <dbReference type="SAM" id="MobiDB-lite"/>
    </source>
</evidence>
<dbReference type="PROSITE" id="PS50016">
    <property type="entry name" value="ZF_PHD_2"/>
    <property type="match status" value="1"/>
</dbReference>
<feature type="compositionally biased region" description="Polar residues" evidence="7">
    <location>
        <begin position="602"/>
        <end position="616"/>
    </location>
</feature>
<keyword evidence="5" id="KW-0804">Transcription</keyword>
<feature type="compositionally biased region" description="Polar residues" evidence="7">
    <location>
        <begin position="259"/>
        <end position="272"/>
    </location>
</feature>
<feature type="region of interest" description="Disordered" evidence="7">
    <location>
        <begin position="1111"/>
        <end position="1131"/>
    </location>
</feature>
<feature type="compositionally biased region" description="Basic and acidic residues" evidence="7">
    <location>
        <begin position="1184"/>
        <end position="1197"/>
    </location>
</feature>
<feature type="region of interest" description="Disordered" evidence="7">
    <location>
        <begin position="116"/>
        <end position="163"/>
    </location>
</feature>
<gene>
    <name evidence="9" type="ORF">F2P56_030950</name>
</gene>